<keyword evidence="8" id="KW-1185">Reference proteome</keyword>
<proteinExistence type="predicted"/>
<comment type="caution">
    <text evidence="7">The sequence shown here is derived from an EMBL/GenBank/DDBJ whole genome shotgun (WGS) entry which is preliminary data.</text>
</comment>
<comment type="subcellular location">
    <subcellularLocation>
        <location evidence="1">Cytoplasm</location>
        <location evidence="1">Cytoskeleton</location>
    </subcellularLocation>
</comment>
<sequence>MAQDRTTREIEIIANGQKFNSSLKEMTSAQNVLNSQIQKMATNDPRRAALIKDFQEMKRRAAEARAEIHGVSQAQGFLKQAMASTLGNFLGGGLLGAVQGIWSSVSGFLKDSTEKFNTQAQAVAQLEATLKSTGNSAGFTSKELQDMASQLQGKTLFGDEATIQAQALLLTFTDIKKGVFEDAMPAIQDMAQKMAGDGPADLKGATIQVGKALNDPIKGISALSKVGVSFTEEQKATIKTMQEMGNKASAQKLILAELNKEFGGSAEAARKAGTGGWTAFMNTVGDLQEIVGGFISKGLNKMGNFFSELVEKSDPLINVFKELWNGVSDIYSIVADVIDSLGLFTSETSMAENVIYGLKVAFQVLLTPIKTTVFIVKGLIEGFVTLYNRSEMVRGVVGGLSAAVVSSFTSIKNAAVNILGGVGDLLVGIFTLDPAKIKSGLSKAFKGVVDDIGGSGIRAGFAFADGYQNSKDKRIVLNNKKDKEQAEATVAAAAATGEASANAETAAQKKTREKADKEAKKAREKAQKEEERAREEFHKASEKAEIELAKLKVEIMQDGIDKVLAKLRLQHQLEKEELDKRKNEVVANLAATESEKQALLDNLAEQQRLKDEELKAAEEKAQEDEKKRLEEEAAKKLEEKLAKHDADEELKAAQAENTFLNDQARLDDQTLRALEAEQARDLAMLELKRATAQAKLADMEVAGQGEALAAIKLKNEILKTDKEIADTKIANAKRTSEFKAEMIQKEMGYYSSLLDATIQFFGADEAARKKNASLIKAFSGAKVMVDLTEEIAGIWKNANSNPINAIIPGAGNALAAIQTAAAFARAKSAVSNIQAQQFYGGGATGPRGGSRALIKMVERGGMWEMASGYSGGSIGTFADGGFVNDARLGLIGERGAELVIPNWMINSPKYANTVSWLESERVKGATAFAEGGATSQMPAPTTLQVQDEEMKAFMAQLLFEFRDMKTEVTAWPHKLQVHNNVSDTYDQIQVRNELVEMSGA</sequence>
<keyword evidence="2" id="KW-0963">Cytoplasm</keyword>
<dbReference type="PANTHER" id="PTHR47970">
    <property type="entry name" value="KINESIN-LIKE PROTEIN KIF11"/>
    <property type="match status" value="1"/>
</dbReference>
<organism evidence="7 8">
    <name type="scientific">Rufibacter roseus</name>
    <dbReference type="NCBI Taxonomy" id="1567108"/>
    <lineage>
        <taxon>Bacteria</taxon>
        <taxon>Pseudomonadati</taxon>
        <taxon>Bacteroidota</taxon>
        <taxon>Cytophagia</taxon>
        <taxon>Cytophagales</taxon>
        <taxon>Hymenobacteraceae</taxon>
        <taxon>Rufibacter</taxon>
    </lineage>
</organism>
<dbReference type="Proteomes" id="UP001596405">
    <property type="component" value="Unassembled WGS sequence"/>
</dbReference>
<protein>
    <recommendedName>
        <fullName evidence="9">Bacteriophage tail tape measure N-terminal domain-containing protein</fullName>
    </recommendedName>
</protein>
<dbReference type="InterPro" id="IPR047149">
    <property type="entry name" value="KIF11-like"/>
</dbReference>
<feature type="region of interest" description="Disordered" evidence="6">
    <location>
        <begin position="495"/>
        <end position="536"/>
    </location>
</feature>
<evidence type="ECO:0000313" key="8">
    <source>
        <dbReference type="Proteomes" id="UP001596405"/>
    </source>
</evidence>
<evidence type="ECO:0000256" key="1">
    <source>
        <dbReference type="ARBA" id="ARBA00004245"/>
    </source>
</evidence>
<feature type="coiled-coil region" evidence="5">
    <location>
        <begin position="47"/>
        <end position="74"/>
    </location>
</feature>
<evidence type="ECO:0008006" key="9">
    <source>
        <dbReference type="Google" id="ProtNLM"/>
    </source>
</evidence>
<feature type="compositionally biased region" description="Basic and acidic residues" evidence="6">
    <location>
        <begin position="513"/>
        <end position="536"/>
    </location>
</feature>
<keyword evidence="5" id="KW-0175">Coiled coil</keyword>
<dbReference type="RefSeq" id="WP_066621084.1">
    <property type="nucleotide sequence ID" value="NZ_JBHSYQ010000016.1"/>
</dbReference>
<keyword evidence="3" id="KW-0505">Motor protein</keyword>
<dbReference type="PANTHER" id="PTHR47970:SF12">
    <property type="entry name" value="KINESIN FAMILY MEMBER 11"/>
    <property type="match status" value="1"/>
</dbReference>
<gene>
    <name evidence="7" type="ORF">ACFQHR_18335</name>
</gene>
<evidence type="ECO:0000256" key="2">
    <source>
        <dbReference type="ARBA" id="ARBA00022490"/>
    </source>
</evidence>
<evidence type="ECO:0000256" key="5">
    <source>
        <dbReference type="SAM" id="Coils"/>
    </source>
</evidence>
<evidence type="ECO:0000256" key="6">
    <source>
        <dbReference type="SAM" id="MobiDB-lite"/>
    </source>
</evidence>
<evidence type="ECO:0000313" key="7">
    <source>
        <dbReference type="EMBL" id="MFC6999601.1"/>
    </source>
</evidence>
<keyword evidence="4" id="KW-0206">Cytoskeleton</keyword>
<dbReference type="EMBL" id="JBHSYQ010000016">
    <property type="protein sequence ID" value="MFC6999601.1"/>
    <property type="molecule type" value="Genomic_DNA"/>
</dbReference>
<name>A0ABW2DSV6_9BACT</name>
<feature type="compositionally biased region" description="Low complexity" evidence="6">
    <location>
        <begin position="495"/>
        <end position="506"/>
    </location>
</feature>
<accession>A0ABW2DSV6</accession>
<reference evidence="8" key="1">
    <citation type="journal article" date="2019" name="Int. J. Syst. Evol. Microbiol.">
        <title>The Global Catalogue of Microorganisms (GCM) 10K type strain sequencing project: providing services to taxonomists for standard genome sequencing and annotation.</title>
        <authorList>
            <consortium name="The Broad Institute Genomics Platform"/>
            <consortium name="The Broad Institute Genome Sequencing Center for Infectious Disease"/>
            <person name="Wu L."/>
            <person name="Ma J."/>
        </authorList>
    </citation>
    <scope>NUCLEOTIDE SEQUENCE [LARGE SCALE GENOMIC DNA]</scope>
    <source>
        <strain evidence="8">CGMCC 4.7393</strain>
    </source>
</reference>
<evidence type="ECO:0000256" key="4">
    <source>
        <dbReference type="ARBA" id="ARBA00023212"/>
    </source>
</evidence>
<evidence type="ECO:0000256" key="3">
    <source>
        <dbReference type="ARBA" id="ARBA00023175"/>
    </source>
</evidence>